<keyword evidence="7" id="KW-0998">Cell outer membrane</keyword>
<keyword evidence="5" id="KW-0812">Transmembrane</keyword>
<evidence type="ECO:0000313" key="9">
    <source>
        <dbReference type="Proteomes" id="UP000199608"/>
    </source>
</evidence>
<proteinExistence type="inferred from homology"/>
<protein>
    <submittedName>
        <fullName evidence="8">Outer membrane protein, adhesin transport system</fullName>
    </submittedName>
</protein>
<dbReference type="Gene3D" id="1.20.1600.10">
    <property type="entry name" value="Outer membrane efflux proteins (OEP)"/>
    <property type="match status" value="1"/>
</dbReference>
<organism evidence="8 9">
    <name type="scientific">Desulfobacula phenolica</name>
    <dbReference type="NCBI Taxonomy" id="90732"/>
    <lineage>
        <taxon>Bacteria</taxon>
        <taxon>Pseudomonadati</taxon>
        <taxon>Thermodesulfobacteriota</taxon>
        <taxon>Desulfobacteria</taxon>
        <taxon>Desulfobacterales</taxon>
        <taxon>Desulfobacteraceae</taxon>
        <taxon>Desulfobacula</taxon>
    </lineage>
</organism>
<dbReference type="InterPro" id="IPR003423">
    <property type="entry name" value="OMP_efflux"/>
</dbReference>
<dbReference type="GO" id="GO:1990281">
    <property type="term" value="C:efflux pump complex"/>
    <property type="evidence" value="ECO:0007669"/>
    <property type="project" value="TreeGrafter"/>
</dbReference>
<accession>A0A1H2HEP0</accession>
<comment type="similarity">
    <text evidence="2">Belongs to the outer membrane factor (OMF) (TC 1.B.17) family.</text>
</comment>
<comment type="subcellular location">
    <subcellularLocation>
        <location evidence="1">Cell outer membrane</location>
    </subcellularLocation>
</comment>
<gene>
    <name evidence="8" type="ORF">SAMN04487931_106202</name>
</gene>
<dbReference type="GO" id="GO:0015288">
    <property type="term" value="F:porin activity"/>
    <property type="evidence" value="ECO:0007669"/>
    <property type="project" value="TreeGrafter"/>
</dbReference>
<dbReference type="AlphaFoldDB" id="A0A1H2HEP0"/>
<evidence type="ECO:0000256" key="2">
    <source>
        <dbReference type="ARBA" id="ARBA00007613"/>
    </source>
</evidence>
<dbReference type="EMBL" id="FNLL01000006">
    <property type="protein sequence ID" value="SDU30304.1"/>
    <property type="molecule type" value="Genomic_DNA"/>
</dbReference>
<evidence type="ECO:0000256" key="7">
    <source>
        <dbReference type="ARBA" id="ARBA00023237"/>
    </source>
</evidence>
<evidence type="ECO:0000256" key="1">
    <source>
        <dbReference type="ARBA" id="ARBA00004442"/>
    </source>
</evidence>
<dbReference type="RefSeq" id="WP_092234313.1">
    <property type="nucleotide sequence ID" value="NZ_FNLL01000006.1"/>
</dbReference>
<keyword evidence="4" id="KW-1134">Transmembrane beta strand</keyword>
<dbReference type="PANTHER" id="PTHR30026">
    <property type="entry name" value="OUTER MEMBRANE PROTEIN TOLC"/>
    <property type="match status" value="1"/>
</dbReference>
<name>A0A1H2HEP0_9BACT</name>
<dbReference type="InterPro" id="IPR051906">
    <property type="entry name" value="TolC-like"/>
</dbReference>
<dbReference type="GO" id="GO:0015562">
    <property type="term" value="F:efflux transmembrane transporter activity"/>
    <property type="evidence" value="ECO:0007669"/>
    <property type="project" value="InterPro"/>
</dbReference>
<keyword evidence="3" id="KW-0813">Transport</keyword>
<keyword evidence="9" id="KW-1185">Reference proteome</keyword>
<reference evidence="9" key="1">
    <citation type="submission" date="2016-10" db="EMBL/GenBank/DDBJ databases">
        <authorList>
            <person name="Varghese N."/>
            <person name="Submissions S."/>
        </authorList>
    </citation>
    <scope>NUCLEOTIDE SEQUENCE [LARGE SCALE GENOMIC DNA]</scope>
    <source>
        <strain evidence="9">DSM 3384</strain>
    </source>
</reference>
<dbReference type="PANTHER" id="PTHR30026:SF22">
    <property type="entry name" value="OUTER MEMBRANE EFFLUX PROTEIN"/>
    <property type="match status" value="1"/>
</dbReference>
<dbReference type="SUPFAM" id="SSF56954">
    <property type="entry name" value="Outer membrane efflux proteins (OEP)"/>
    <property type="match status" value="1"/>
</dbReference>
<keyword evidence="6" id="KW-0472">Membrane</keyword>
<dbReference type="Proteomes" id="UP000199608">
    <property type="component" value="Unassembled WGS sequence"/>
</dbReference>
<evidence type="ECO:0000313" key="8">
    <source>
        <dbReference type="EMBL" id="SDU30304.1"/>
    </source>
</evidence>
<evidence type="ECO:0000256" key="5">
    <source>
        <dbReference type="ARBA" id="ARBA00022692"/>
    </source>
</evidence>
<evidence type="ECO:0000256" key="6">
    <source>
        <dbReference type="ARBA" id="ARBA00023136"/>
    </source>
</evidence>
<sequence>MHKLILNCLVILFFTAGLSINSYGSDESQNIKNPESGLTLHALLMQLEENHEEIKSFKSQVKQARALYFQSKALYYPTMNLVADGGIEKIDKEFTNDTNENRYNITLRAGQLITDFGKTKDVVARSAVFLDQAKARLESSRQQIILEGIKAYINVVRARERLKSARLSEARIKELTGIEKILLEKGAGLSSDVLQAKSQLVGAMAMRVEAEGELSIAKNRFRAVFSRLPNNREISQFKDIDFPHNNLPVRLDDAVAKAQKQNPELLITQYNTQIAKKDIDIAKKAFYPGLNFFAEALRKDNDAGVKGYSNEVSAGVELRYNFFNGGGDKAALNSALANKKSSSYHTEYIQRLIKEQVSNSWDQLSILKQRSELLDQQADIVENFLMLAKKERKMGTRSLLDVLNGEINYINAIATSITARQDTKIAAYNLLFSMGSINLQLFE</sequence>
<dbReference type="Pfam" id="PF02321">
    <property type="entry name" value="OEP"/>
    <property type="match status" value="2"/>
</dbReference>
<evidence type="ECO:0000256" key="3">
    <source>
        <dbReference type="ARBA" id="ARBA00022448"/>
    </source>
</evidence>
<evidence type="ECO:0000256" key="4">
    <source>
        <dbReference type="ARBA" id="ARBA00022452"/>
    </source>
</evidence>
<dbReference type="GO" id="GO:0009279">
    <property type="term" value="C:cell outer membrane"/>
    <property type="evidence" value="ECO:0007669"/>
    <property type="project" value="UniProtKB-SubCell"/>
</dbReference>